<protein>
    <recommendedName>
        <fullName evidence="4">Transmembrane protein</fullName>
    </recommendedName>
</protein>
<gene>
    <name evidence="1" type="ORF">ACJMK2_036763</name>
    <name evidence="2" type="ORF">ACJMK2_036781</name>
</gene>
<organism evidence="2 3">
    <name type="scientific">Sinanodonta woodiana</name>
    <name type="common">Chinese pond mussel</name>
    <name type="synonym">Anodonta woodiana</name>
    <dbReference type="NCBI Taxonomy" id="1069815"/>
    <lineage>
        <taxon>Eukaryota</taxon>
        <taxon>Metazoa</taxon>
        <taxon>Spiralia</taxon>
        <taxon>Lophotrochozoa</taxon>
        <taxon>Mollusca</taxon>
        <taxon>Bivalvia</taxon>
        <taxon>Autobranchia</taxon>
        <taxon>Heteroconchia</taxon>
        <taxon>Palaeoheterodonta</taxon>
        <taxon>Unionida</taxon>
        <taxon>Unionoidea</taxon>
        <taxon>Unionidae</taxon>
        <taxon>Unioninae</taxon>
        <taxon>Sinanodonta</taxon>
    </lineage>
</organism>
<dbReference type="AlphaFoldDB" id="A0ABD3WJI7"/>
<dbReference type="EMBL" id="JBJQND010000006">
    <property type="protein sequence ID" value="KAL3873691.1"/>
    <property type="molecule type" value="Genomic_DNA"/>
</dbReference>
<keyword evidence="3" id="KW-1185">Reference proteome</keyword>
<evidence type="ECO:0008006" key="4">
    <source>
        <dbReference type="Google" id="ProtNLM"/>
    </source>
</evidence>
<proteinExistence type="predicted"/>
<accession>A0ABD3WJI7</accession>
<comment type="caution">
    <text evidence="2">The sequence shown here is derived from an EMBL/GenBank/DDBJ whole genome shotgun (WGS) entry which is preliminary data.</text>
</comment>
<evidence type="ECO:0000313" key="2">
    <source>
        <dbReference type="EMBL" id="KAL3873691.1"/>
    </source>
</evidence>
<dbReference type="Proteomes" id="UP001634394">
    <property type="component" value="Unassembled WGS sequence"/>
</dbReference>
<name>A0ABD3WJI7_SINWO</name>
<evidence type="ECO:0000313" key="1">
    <source>
        <dbReference type="EMBL" id="KAL3873671.1"/>
    </source>
</evidence>
<dbReference type="EMBL" id="JBJQND010000006">
    <property type="protein sequence ID" value="KAL3873671.1"/>
    <property type="molecule type" value="Genomic_DNA"/>
</dbReference>
<reference evidence="2 3" key="1">
    <citation type="submission" date="2024-11" db="EMBL/GenBank/DDBJ databases">
        <title>Chromosome-level genome assembly of the freshwater bivalve Anodonta woodiana.</title>
        <authorList>
            <person name="Chen X."/>
        </authorList>
    </citation>
    <scope>NUCLEOTIDE SEQUENCE [LARGE SCALE GENOMIC DNA]</scope>
    <source>
        <strain evidence="2">MN2024</strain>
        <tissue evidence="2">Gills</tissue>
    </source>
</reference>
<sequence>MVHIRGGGELIKHPIQIGPALRQFPWVWHWKNSRFIRFFVYSCIIVQPALFMITKAVNSPENWEFWTKKRAARNHNHFAKPKLDDDDGGHHH</sequence>
<evidence type="ECO:0000313" key="3">
    <source>
        <dbReference type="Proteomes" id="UP001634394"/>
    </source>
</evidence>